<accession>A0A0F7JIN6</accession>
<evidence type="ECO:0000313" key="2">
    <source>
        <dbReference type="EMBL" id="AKH15896.1"/>
    </source>
</evidence>
<evidence type="ECO:0000313" key="3">
    <source>
        <dbReference type="Proteomes" id="UP000034024"/>
    </source>
</evidence>
<dbReference type="KEGG" id="dch:SY84_01260"/>
<feature type="domain" description="DUF4180" evidence="1">
    <location>
        <begin position="7"/>
        <end position="111"/>
    </location>
</feature>
<dbReference type="OrthoDB" id="8595425at2"/>
<organism evidence="2 3">
    <name type="scientific">Deinococcus soli</name>
    <name type="common">ex Cha et al. 2016</name>
    <dbReference type="NCBI Taxonomy" id="1309411"/>
    <lineage>
        <taxon>Bacteria</taxon>
        <taxon>Thermotogati</taxon>
        <taxon>Deinococcota</taxon>
        <taxon>Deinococci</taxon>
        <taxon>Deinococcales</taxon>
        <taxon>Deinococcaceae</taxon>
        <taxon>Deinococcus</taxon>
    </lineage>
</organism>
<name>A0A0F7JIN6_9DEIO</name>
<dbReference type="InterPro" id="IPR025438">
    <property type="entry name" value="DUF4180"/>
</dbReference>
<dbReference type="RefSeq" id="WP_046842472.1">
    <property type="nucleotide sequence ID" value="NZ_CP011389.1"/>
</dbReference>
<dbReference type="Pfam" id="PF13788">
    <property type="entry name" value="DUF4180"/>
    <property type="match status" value="1"/>
</dbReference>
<dbReference type="Proteomes" id="UP000034024">
    <property type="component" value="Chromosome"/>
</dbReference>
<dbReference type="AlphaFoldDB" id="A0A0F7JIN6"/>
<evidence type="ECO:0000259" key="1">
    <source>
        <dbReference type="Pfam" id="PF13788"/>
    </source>
</evidence>
<gene>
    <name evidence="2" type="ORF">SY84_01260</name>
</gene>
<dbReference type="EMBL" id="CP011389">
    <property type="protein sequence ID" value="AKH15896.1"/>
    <property type="molecule type" value="Genomic_DNA"/>
</dbReference>
<dbReference type="PATRIC" id="fig|1309411.5.peg.258"/>
<protein>
    <recommendedName>
        <fullName evidence="1">DUF4180 domain-containing protein</fullName>
    </recommendedName>
</protein>
<sequence length="115" mass="12808">MEPQQSDKVTTLPELGLHLRDAADIPDVIGALYGQPGLLLHDTDLGPDFLNLRTGLLGELFQKFVNYRLPVAVVVPDPARYGERFAELAREHARHSLIRFVPDEAAGRAWLRGQP</sequence>
<reference evidence="2 3" key="1">
    <citation type="submission" date="2015-01" db="EMBL/GenBank/DDBJ databases">
        <title>Deinococcus soli/N5/whole genome sequencing.</title>
        <authorList>
            <person name="Kim M.K."/>
            <person name="Srinivasan S."/>
            <person name="Lee J.-J."/>
        </authorList>
    </citation>
    <scope>NUCLEOTIDE SEQUENCE [LARGE SCALE GENOMIC DNA]</scope>
    <source>
        <strain evidence="2 3">N5</strain>
    </source>
</reference>
<keyword evidence="3" id="KW-1185">Reference proteome</keyword>
<proteinExistence type="predicted"/>